<dbReference type="Proteomes" id="UP001178148">
    <property type="component" value="Unassembled WGS sequence"/>
</dbReference>
<keyword evidence="3" id="KW-1185">Reference proteome</keyword>
<accession>A0AA90P0M5</accession>
<dbReference type="EMBL" id="JASXSV010000022">
    <property type="protein sequence ID" value="MDP0589866.1"/>
    <property type="molecule type" value="Genomic_DNA"/>
</dbReference>
<dbReference type="AlphaFoldDB" id="A0AA90P0M5"/>
<proteinExistence type="predicted"/>
<organism evidence="2 3">
    <name type="scientific">Candidatus Endonucleibacter bathymodioli</name>
    <dbReference type="NCBI Taxonomy" id="539814"/>
    <lineage>
        <taxon>Bacteria</taxon>
        <taxon>Pseudomonadati</taxon>
        <taxon>Pseudomonadota</taxon>
        <taxon>Gammaproteobacteria</taxon>
        <taxon>Oceanospirillales</taxon>
        <taxon>Endozoicomonadaceae</taxon>
        <taxon>Candidatus Endonucleibacter</taxon>
    </lineage>
</organism>
<reference evidence="2 3" key="1">
    <citation type="journal article" date="2023" name="bioRxiv">
        <title>An intranuclear bacterial parasite of deep-sea mussels expresses apoptosis inhibitors acquired from its host.</title>
        <authorList>
            <person name="Gonzalez Porras M.A."/>
            <person name="Assie A."/>
            <person name="Tietjen M."/>
            <person name="Violette M."/>
            <person name="Kleiner M."/>
            <person name="Gruber-Vodicka H."/>
            <person name="Dubilier N."/>
            <person name="Leisch N."/>
        </authorList>
    </citation>
    <scope>NUCLEOTIDE SEQUENCE [LARGE SCALE GENOMIC DNA]</scope>
    <source>
        <strain evidence="2">IAP13</strain>
    </source>
</reference>
<name>A0AA90P0M5_9GAMM</name>
<dbReference type="PANTHER" id="PTHR12526:SF638">
    <property type="entry name" value="SPORE COAT PROTEIN SA"/>
    <property type="match status" value="1"/>
</dbReference>
<dbReference type="InterPro" id="IPR001296">
    <property type="entry name" value="Glyco_trans_1"/>
</dbReference>
<dbReference type="Pfam" id="PF00534">
    <property type="entry name" value="Glycos_transf_1"/>
    <property type="match status" value="1"/>
</dbReference>
<protein>
    <submittedName>
        <fullName evidence="2">Glycosyltransferase</fullName>
        <ecNumber evidence="2">2.4.-.-</ecNumber>
    </submittedName>
</protein>
<evidence type="ECO:0000313" key="2">
    <source>
        <dbReference type="EMBL" id="MDP0589866.1"/>
    </source>
</evidence>
<evidence type="ECO:0000313" key="3">
    <source>
        <dbReference type="Proteomes" id="UP001178148"/>
    </source>
</evidence>
<dbReference type="GO" id="GO:0016757">
    <property type="term" value="F:glycosyltransferase activity"/>
    <property type="evidence" value="ECO:0007669"/>
    <property type="project" value="UniProtKB-KW"/>
</dbReference>
<dbReference type="PANTHER" id="PTHR12526">
    <property type="entry name" value="GLYCOSYLTRANSFERASE"/>
    <property type="match status" value="1"/>
</dbReference>
<dbReference type="EC" id="2.4.-.-" evidence="2"/>
<feature type="domain" description="Glycosyl transferase family 1" evidence="1">
    <location>
        <begin position="4"/>
        <end position="165"/>
    </location>
</feature>
<evidence type="ECO:0000259" key="1">
    <source>
        <dbReference type="Pfam" id="PF00534"/>
    </source>
</evidence>
<dbReference type="Gene3D" id="3.40.50.2000">
    <property type="entry name" value="Glycogen Phosphorylase B"/>
    <property type="match status" value="1"/>
</dbReference>
<sequence length="209" mass="23216">MSSDDFMAIFTGAHGISNGLDTILDTANLLKEKSRRDIKIVMIGAGMMKKSLIERAEREALHNIIFHDPVDKDTLSGLMASADVGLQILANIPAFYYGTFPNKFFDYFSVSLTVITNYPGWIADIITENHRGHVTTLGNPEAFADVLIDLADNRKLLLPMGNASRALAKRCFDREHLADQFVAWVVDGRRISHSMSIFAKPLAEKSKQS</sequence>
<keyword evidence="2" id="KW-0328">Glycosyltransferase</keyword>
<dbReference type="GO" id="GO:1901135">
    <property type="term" value="P:carbohydrate derivative metabolic process"/>
    <property type="evidence" value="ECO:0007669"/>
    <property type="project" value="UniProtKB-ARBA"/>
</dbReference>
<comment type="caution">
    <text evidence="2">The sequence shown here is derived from an EMBL/GenBank/DDBJ whole genome shotgun (WGS) entry which is preliminary data.</text>
</comment>
<keyword evidence="2" id="KW-0808">Transferase</keyword>
<dbReference type="SUPFAM" id="SSF53756">
    <property type="entry name" value="UDP-Glycosyltransferase/glycogen phosphorylase"/>
    <property type="match status" value="1"/>
</dbReference>
<gene>
    <name evidence="2" type="ORF">QS748_12050</name>
</gene>